<dbReference type="Pfam" id="PF02558">
    <property type="entry name" value="ApbA"/>
    <property type="match status" value="1"/>
</dbReference>
<dbReference type="GO" id="GO:0015940">
    <property type="term" value="P:pantothenate biosynthetic process"/>
    <property type="evidence" value="ECO:0007669"/>
    <property type="project" value="UniProtKB-UniPathway"/>
</dbReference>
<evidence type="ECO:0000259" key="13">
    <source>
        <dbReference type="Pfam" id="PF08546"/>
    </source>
</evidence>
<keyword evidence="6 11" id="KW-0566">Pantothenate biosynthesis</keyword>
<feature type="domain" description="Ketopantoate reductase N-terminal" evidence="12">
    <location>
        <begin position="5"/>
        <end position="152"/>
    </location>
</feature>
<evidence type="ECO:0000256" key="11">
    <source>
        <dbReference type="RuleBase" id="RU362068"/>
    </source>
</evidence>
<protein>
    <recommendedName>
        <fullName evidence="5 11">2-dehydropantoate 2-reductase</fullName>
        <ecNumber evidence="4 11">1.1.1.169</ecNumber>
    </recommendedName>
    <alternativeName>
        <fullName evidence="9 11">Ketopantoate reductase</fullName>
    </alternativeName>
</protein>
<keyword evidence="15" id="KW-1185">Reference proteome</keyword>
<feature type="domain" description="Ketopantoate reductase C-terminal" evidence="13">
    <location>
        <begin position="177"/>
        <end position="320"/>
    </location>
</feature>
<evidence type="ECO:0000256" key="10">
    <source>
        <dbReference type="ARBA" id="ARBA00048793"/>
    </source>
</evidence>
<dbReference type="KEGG" id="ibu:IB211_02341c"/>
<keyword evidence="7 11" id="KW-0521">NADP</keyword>
<comment type="pathway">
    <text evidence="2 11">Cofactor biosynthesis; (R)-pantothenate biosynthesis; (R)-pantoate from 3-methyl-2-oxobutanoate: step 2/2.</text>
</comment>
<evidence type="ECO:0000256" key="7">
    <source>
        <dbReference type="ARBA" id="ARBA00022857"/>
    </source>
</evidence>
<evidence type="ECO:0000256" key="6">
    <source>
        <dbReference type="ARBA" id="ARBA00022655"/>
    </source>
</evidence>
<dbReference type="Gene3D" id="1.10.1040.10">
    <property type="entry name" value="N-(1-d-carboxylethyl)-l-norvaline Dehydrogenase, domain 2"/>
    <property type="match status" value="1"/>
</dbReference>
<comment type="catalytic activity">
    <reaction evidence="10 11">
        <text>(R)-pantoate + NADP(+) = 2-dehydropantoate + NADPH + H(+)</text>
        <dbReference type="Rhea" id="RHEA:16233"/>
        <dbReference type="ChEBI" id="CHEBI:11561"/>
        <dbReference type="ChEBI" id="CHEBI:15378"/>
        <dbReference type="ChEBI" id="CHEBI:15980"/>
        <dbReference type="ChEBI" id="CHEBI:57783"/>
        <dbReference type="ChEBI" id="CHEBI:58349"/>
        <dbReference type="EC" id="1.1.1.169"/>
    </reaction>
</comment>
<dbReference type="Gene3D" id="3.40.50.720">
    <property type="entry name" value="NAD(P)-binding Rossmann-like Domain"/>
    <property type="match status" value="1"/>
</dbReference>
<dbReference type="UniPathway" id="UPA00028">
    <property type="reaction ID" value="UER00004"/>
</dbReference>
<dbReference type="Proteomes" id="UP000064844">
    <property type="component" value="Chromosome"/>
</dbReference>
<comment type="similarity">
    <text evidence="3 11">Belongs to the ketopantoate reductase family.</text>
</comment>
<evidence type="ECO:0000256" key="8">
    <source>
        <dbReference type="ARBA" id="ARBA00023002"/>
    </source>
</evidence>
<proteinExistence type="inferred from homology"/>
<reference evidence="15" key="2">
    <citation type="submission" date="2015-04" db="EMBL/GenBank/DDBJ databases">
        <title>A butyrogenic pathway from the amino acid lysine in a human gut commensal.</title>
        <authorList>
            <person name="de Vos W.M."/>
            <person name="Bui N.T.P."/>
            <person name="Plugge C.M."/>
            <person name="Ritari J."/>
        </authorList>
    </citation>
    <scope>NUCLEOTIDE SEQUENCE [LARGE SCALE GENOMIC DNA]</scope>
    <source>
        <strain evidence="15">AF211</strain>
    </source>
</reference>
<dbReference type="GO" id="GO:0050661">
    <property type="term" value="F:NADP binding"/>
    <property type="evidence" value="ECO:0007669"/>
    <property type="project" value="TreeGrafter"/>
</dbReference>
<comment type="function">
    <text evidence="1 11">Catalyzes the NADPH-dependent reduction of ketopantoate into pantoic acid.</text>
</comment>
<reference evidence="14 15" key="1">
    <citation type="journal article" date="2015" name="Nat. Commun.">
        <title>Production of butyrate from lysine and the Amadori product fructoselysine by a human gut commensal.</title>
        <authorList>
            <person name="Bui T.P."/>
            <person name="Ritari J."/>
            <person name="Boeren S."/>
            <person name="de Waard P."/>
            <person name="Plugge C.M."/>
            <person name="de Vos W.M."/>
        </authorList>
    </citation>
    <scope>NUCLEOTIDE SEQUENCE [LARGE SCALE GENOMIC DNA]</scope>
    <source>
        <strain evidence="14 15">AF211</strain>
    </source>
</reference>
<dbReference type="InterPro" id="IPR036291">
    <property type="entry name" value="NAD(P)-bd_dom_sf"/>
</dbReference>
<dbReference type="InterPro" id="IPR008927">
    <property type="entry name" value="6-PGluconate_DH-like_C_sf"/>
</dbReference>
<dbReference type="GO" id="GO:0005737">
    <property type="term" value="C:cytoplasm"/>
    <property type="evidence" value="ECO:0007669"/>
    <property type="project" value="TreeGrafter"/>
</dbReference>
<dbReference type="InterPro" id="IPR013332">
    <property type="entry name" value="KPR_N"/>
</dbReference>
<organism evidence="14 15">
    <name type="scientific">Intestinimonas butyriciproducens</name>
    <dbReference type="NCBI Taxonomy" id="1297617"/>
    <lineage>
        <taxon>Bacteria</taxon>
        <taxon>Bacillati</taxon>
        <taxon>Bacillota</taxon>
        <taxon>Clostridia</taxon>
        <taxon>Eubacteriales</taxon>
        <taxon>Intestinimonas</taxon>
    </lineage>
</organism>
<dbReference type="STRING" id="1297617.IB211_02341c"/>
<dbReference type="SUPFAM" id="SSF51735">
    <property type="entry name" value="NAD(P)-binding Rossmann-fold domains"/>
    <property type="match status" value="1"/>
</dbReference>
<dbReference type="GO" id="GO:0008677">
    <property type="term" value="F:2-dehydropantoate 2-reductase activity"/>
    <property type="evidence" value="ECO:0007669"/>
    <property type="project" value="UniProtKB-EC"/>
</dbReference>
<dbReference type="AlphaFoldDB" id="A0A0S2W5V5"/>
<dbReference type="eggNOG" id="COG1893">
    <property type="taxonomic scope" value="Bacteria"/>
</dbReference>
<dbReference type="EMBL" id="CP011307">
    <property type="protein sequence ID" value="ALP94732.1"/>
    <property type="molecule type" value="Genomic_DNA"/>
</dbReference>
<dbReference type="Pfam" id="PF08546">
    <property type="entry name" value="ApbA_C"/>
    <property type="match status" value="1"/>
</dbReference>
<dbReference type="InterPro" id="IPR050838">
    <property type="entry name" value="Ketopantoate_reductase"/>
</dbReference>
<evidence type="ECO:0000313" key="15">
    <source>
        <dbReference type="Proteomes" id="UP000064844"/>
    </source>
</evidence>
<evidence type="ECO:0000256" key="4">
    <source>
        <dbReference type="ARBA" id="ARBA00013014"/>
    </source>
</evidence>
<evidence type="ECO:0000259" key="12">
    <source>
        <dbReference type="Pfam" id="PF02558"/>
    </source>
</evidence>
<dbReference type="SUPFAM" id="SSF48179">
    <property type="entry name" value="6-phosphogluconate dehydrogenase C-terminal domain-like"/>
    <property type="match status" value="1"/>
</dbReference>
<dbReference type="PANTHER" id="PTHR43765">
    <property type="entry name" value="2-DEHYDROPANTOATE 2-REDUCTASE-RELATED"/>
    <property type="match status" value="1"/>
</dbReference>
<evidence type="ECO:0000256" key="1">
    <source>
        <dbReference type="ARBA" id="ARBA00002919"/>
    </source>
</evidence>
<evidence type="ECO:0000256" key="3">
    <source>
        <dbReference type="ARBA" id="ARBA00007870"/>
    </source>
</evidence>
<evidence type="ECO:0000256" key="5">
    <source>
        <dbReference type="ARBA" id="ARBA00019465"/>
    </source>
</evidence>
<sequence length="338" mass="36077">MIQRIAVMGAGSLGTILGAYLSKAGRDVVLIDAYQAHVDALNQNGAHITGAVEMTVPVKAITPEQMEGQYDLFFYLAKQTYNDVAIPQMMAHMGEGSVICTGQNGLPERAVSKAVGVHRTLGSPVGWGATFMGPGCSALTSTSQAFYLGTLDGQITEKLLEVKSILEDMCPVHVSENLMGYRWTKLLVNCTFSGLSASFGCTFGDVLDDPRAVRLAVKLGAECIAVAKGCGVRMEPHSLAGDLDQVFVWGDEDTIAGSVAAVRKGWEPHRKLVASMAQDLAHGRKCEIDAINGVASESGVDAHVPTPINDMVVHVVKGIQDGKWKGSFDNLKFFEGLY</sequence>
<dbReference type="RefSeq" id="WP_058118115.1">
    <property type="nucleotide sequence ID" value="NZ_CALICV010000147.1"/>
</dbReference>
<dbReference type="InterPro" id="IPR013752">
    <property type="entry name" value="KPA_reductase"/>
</dbReference>
<dbReference type="EC" id="1.1.1.169" evidence="4 11"/>
<name>A0A0S2W5V5_9FIRM</name>
<keyword evidence="8 11" id="KW-0560">Oxidoreductase</keyword>
<accession>A0A0S2W5V5</accession>
<gene>
    <name evidence="14" type="ORF">IB211_02341c</name>
</gene>
<evidence type="ECO:0000256" key="2">
    <source>
        <dbReference type="ARBA" id="ARBA00004994"/>
    </source>
</evidence>
<dbReference type="NCBIfam" id="TIGR00745">
    <property type="entry name" value="apbA_panE"/>
    <property type="match status" value="1"/>
</dbReference>
<dbReference type="InterPro" id="IPR003710">
    <property type="entry name" value="ApbA"/>
</dbReference>
<dbReference type="InterPro" id="IPR013328">
    <property type="entry name" value="6PGD_dom2"/>
</dbReference>
<evidence type="ECO:0000313" key="14">
    <source>
        <dbReference type="EMBL" id="ALP94732.1"/>
    </source>
</evidence>
<evidence type="ECO:0000256" key="9">
    <source>
        <dbReference type="ARBA" id="ARBA00032024"/>
    </source>
</evidence>
<dbReference type="PANTHER" id="PTHR43765:SF2">
    <property type="entry name" value="2-DEHYDROPANTOATE 2-REDUCTASE"/>
    <property type="match status" value="1"/>
</dbReference>